<evidence type="ECO:0000313" key="1">
    <source>
        <dbReference type="Proteomes" id="UP000887565"/>
    </source>
</evidence>
<sequence length="127" mass="15040">MDDFQERKISSWGSSWIHCFPLFSVEQCFEKFEKLTRRTRCTLEWRCKTVKRNSRFYQAVFVPSRLNVDLDLQSSQADLSQKIDYVQFLSWSLHALGNSLEFPQLYLPGPSSIQERTFNNKNSQMDT</sequence>
<dbReference type="WBParaSite" id="nRc.2.0.1.t34288-RA">
    <property type="protein sequence ID" value="nRc.2.0.1.t34288-RA"/>
    <property type="gene ID" value="nRc.2.0.1.g34288"/>
</dbReference>
<evidence type="ECO:0000313" key="2">
    <source>
        <dbReference type="WBParaSite" id="nRc.2.0.1.t34288-RA"/>
    </source>
</evidence>
<dbReference type="AlphaFoldDB" id="A0A915K7G7"/>
<proteinExistence type="predicted"/>
<protein>
    <submittedName>
        <fullName evidence="2">Uncharacterized protein</fullName>
    </submittedName>
</protein>
<keyword evidence="1" id="KW-1185">Reference proteome</keyword>
<organism evidence="1 2">
    <name type="scientific">Romanomermis culicivorax</name>
    <name type="common">Nematode worm</name>
    <dbReference type="NCBI Taxonomy" id="13658"/>
    <lineage>
        <taxon>Eukaryota</taxon>
        <taxon>Metazoa</taxon>
        <taxon>Ecdysozoa</taxon>
        <taxon>Nematoda</taxon>
        <taxon>Enoplea</taxon>
        <taxon>Dorylaimia</taxon>
        <taxon>Mermithida</taxon>
        <taxon>Mermithoidea</taxon>
        <taxon>Mermithidae</taxon>
        <taxon>Romanomermis</taxon>
    </lineage>
</organism>
<accession>A0A915K7G7</accession>
<reference evidence="2" key="1">
    <citation type="submission" date="2022-11" db="UniProtKB">
        <authorList>
            <consortium name="WormBaseParasite"/>
        </authorList>
    </citation>
    <scope>IDENTIFICATION</scope>
</reference>
<name>A0A915K7G7_ROMCU</name>
<dbReference type="Proteomes" id="UP000887565">
    <property type="component" value="Unplaced"/>
</dbReference>